<comment type="subunit">
    <text evidence="4">Homodimer.</text>
</comment>
<evidence type="ECO:0000313" key="5">
    <source>
        <dbReference type="EMBL" id="SES97105.1"/>
    </source>
</evidence>
<dbReference type="HAMAP" id="MF_00518">
    <property type="entry name" value="Deacylase_Dtd"/>
    <property type="match status" value="1"/>
</dbReference>
<dbReference type="PANTHER" id="PTHR10472">
    <property type="entry name" value="D-TYROSYL-TRNA TYR DEACYLASE"/>
    <property type="match status" value="1"/>
</dbReference>
<evidence type="ECO:0000256" key="4">
    <source>
        <dbReference type="HAMAP-Rule" id="MF_00518"/>
    </source>
</evidence>
<dbReference type="EC" id="3.1.1.96" evidence="4"/>
<keyword evidence="4" id="KW-0963">Cytoplasm</keyword>
<evidence type="ECO:0000256" key="2">
    <source>
        <dbReference type="ARBA" id="ARBA00022555"/>
    </source>
</evidence>
<dbReference type="CDD" id="cd00563">
    <property type="entry name" value="Dtyr_deacylase"/>
    <property type="match status" value="1"/>
</dbReference>
<comment type="catalytic activity">
    <reaction evidence="4">
        <text>a D-aminoacyl-tRNA + H2O = a tRNA + a D-alpha-amino acid + H(+)</text>
        <dbReference type="Rhea" id="RHEA:13953"/>
        <dbReference type="Rhea" id="RHEA-COMP:10123"/>
        <dbReference type="Rhea" id="RHEA-COMP:10124"/>
        <dbReference type="ChEBI" id="CHEBI:15377"/>
        <dbReference type="ChEBI" id="CHEBI:15378"/>
        <dbReference type="ChEBI" id="CHEBI:59871"/>
        <dbReference type="ChEBI" id="CHEBI:78442"/>
        <dbReference type="ChEBI" id="CHEBI:79333"/>
        <dbReference type="EC" id="3.1.1.96"/>
    </reaction>
</comment>
<dbReference type="InterPro" id="IPR003732">
    <property type="entry name" value="Daa-tRNA_deacyls_DTD"/>
</dbReference>
<dbReference type="GO" id="GO:0000049">
    <property type="term" value="F:tRNA binding"/>
    <property type="evidence" value="ECO:0007669"/>
    <property type="project" value="UniProtKB-UniRule"/>
</dbReference>
<comment type="function">
    <text evidence="4">An aminoacyl-tRNA editing enzyme that deacylates mischarged D-aminoacyl-tRNAs. Also deacylates mischarged glycyl-tRNA(Ala), protecting cells against glycine mischarging by AlaRS. Acts via tRNA-based rather than protein-based catalysis; rejects L-amino acids rather than detecting D-amino acids in the active site. By recycling D-aminoacyl-tRNA to D-amino acids and free tRNA molecules, this enzyme counteracts the toxicity associated with the formation of D-aminoacyl-tRNA entities in vivo and helps enforce protein L-homochirality.</text>
</comment>
<comment type="subcellular location">
    <subcellularLocation>
        <location evidence="4">Cytoplasm</location>
    </subcellularLocation>
</comment>
<dbReference type="Proteomes" id="UP000243819">
    <property type="component" value="Unassembled WGS sequence"/>
</dbReference>
<organism evidence="5 6">
    <name type="scientific">Anaerobranca gottschalkii DSM 13577</name>
    <dbReference type="NCBI Taxonomy" id="1120990"/>
    <lineage>
        <taxon>Bacteria</taxon>
        <taxon>Bacillati</taxon>
        <taxon>Bacillota</taxon>
        <taxon>Clostridia</taxon>
        <taxon>Eubacteriales</taxon>
        <taxon>Proteinivoracaceae</taxon>
        <taxon>Anaerobranca</taxon>
    </lineage>
</organism>
<keyword evidence="2 4" id="KW-0820">tRNA-binding</keyword>
<comment type="similarity">
    <text evidence="1 4">Belongs to the DTD family.</text>
</comment>
<keyword evidence="4" id="KW-0694">RNA-binding</keyword>
<dbReference type="InterPro" id="IPR023509">
    <property type="entry name" value="DTD-like_sf"/>
</dbReference>
<dbReference type="NCBIfam" id="TIGR00256">
    <property type="entry name" value="D-aminoacyl-tRNA deacylase"/>
    <property type="match status" value="1"/>
</dbReference>
<comment type="catalytic activity">
    <reaction evidence="4">
        <text>glycyl-tRNA(Ala) + H2O = tRNA(Ala) + glycine + H(+)</text>
        <dbReference type="Rhea" id="RHEA:53744"/>
        <dbReference type="Rhea" id="RHEA-COMP:9657"/>
        <dbReference type="Rhea" id="RHEA-COMP:13640"/>
        <dbReference type="ChEBI" id="CHEBI:15377"/>
        <dbReference type="ChEBI" id="CHEBI:15378"/>
        <dbReference type="ChEBI" id="CHEBI:57305"/>
        <dbReference type="ChEBI" id="CHEBI:78442"/>
        <dbReference type="ChEBI" id="CHEBI:78522"/>
    </reaction>
</comment>
<dbReference type="GO" id="GO:0005737">
    <property type="term" value="C:cytoplasm"/>
    <property type="evidence" value="ECO:0007669"/>
    <property type="project" value="UniProtKB-SubCell"/>
</dbReference>
<keyword evidence="6" id="KW-1185">Reference proteome</keyword>
<comment type="domain">
    <text evidence="4">A Gly-cisPro motif from one monomer fits into the active site of the other monomer to allow specific chiral rejection of L-amino acids.</text>
</comment>
<evidence type="ECO:0000256" key="1">
    <source>
        <dbReference type="ARBA" id="ARBA00009673"/>
    </source>
</evidence>
<dbReference type="EMBL" id="FOIF01000026">
    <property type="protein sequence ID" value="SES97105.1"/>
    <property type="molecule type" value="Genomic_DNA"/>
</dbReference>
<dbReference type="Pfam" id="PF02580">
    <property type="entry name" value="Tyr_Deacylase"/>
    <property type="match status" value="1"/>
</dbReference>
<accession>A0A1I0ARW2</accession>
<dbReference type="EC" id="3.1.1.-" evidence="4"/>
<gene>
    <name evidence="4" type="primary">dtd</name>
    <name evidence="5" type="ORF">SAMN03080614_10265</name>
</gene>
<keyword evidence="3 4" id="KW-0378">Hydrolase</keyword>
<dbReference type="PANTHER" id="PTHR10472:SF5">
    <property type="entry name" value="D-AMINOACYL-TRNA DEACYLASE 1"/>
    <property type="match status" value="1"/>
</dbReference>
<dbReference type="AlphaFoldDB" id="A0A1I0ARW2"/>
<evidence type="ECO:0000256" key="3">
    <source>
        <dbReference type="ARBA" id="ARBA00022801"/>
    </source>
</evidence>
<proteinExistence type="inferred from homology"/>
<evidence type="ECO:0000313" key="6">
    <source>
        <dbReference type="Proteomes" id="UP000243819"/>
    </source>
</evidence>
<sequence length="149" mass="16464">MRAVIQRVSRASVTVDGDKISEIGKGFLVLLGVGQDDGEGDISYIVDKITNLRVFEDENEKMNLSLKDIGGELLVVSQFTLYGDCRKGRRPSFSSAANPEEANRLYLEVCDRLRTQGFAVKQGKFAAMMDVELVNDGPVTILLDSKKNF</sequence>
<reference evidence="6" key="1">
    <citation type="submission" date="2016-10" db="EMBL/GenBank/DDBJ databases">
        <authorList>
            <person name="Varghese N."/>
            <person name="Submissions S."/>
        </authorList>
    </citation>
    <scope>NUCLEOTIDE SEQUENCE [LARGE SCALE GENOMIC DNA]</scope>
    <source>
        <strain evidence="6">DSM 13577</strain>
    </source>
</reference>
<dbReference type="SUPFAM" id="SSF69500">
    <property type="entry name" value="DTD-like"/>
    <property type="match status" value="1"/>
</dbReference>
<dbReference type="OrthoDB" id="9801395at2"/>
<dbReference type="Gene3D" id="3.50.80.10">
    <property type="entry name" value="D-tyrosyl-tRNA(Tyr) deacylase"/>
    <property type="match status" value="1"/>
</dbReference>
<feature type="short sequence motif" description="Gly-cisPro motif, important for rejection of L-amino acids" evidence="4">
    <location>
        <begin position="137"/>
        <end position="138"/>
    </location>
</feature>
<protein>
    <recommendedName>
        <fullName evidence="4">D-aminoacyl-tRNA deacylase</fullName>
        <shortName evidence="4">DTD</shortName>
        <ecNumber evidence="4">3.1.1.96</ecNumber>
    </recommendedName>
    <alternativeName>
        <fullName evidence="4">Gly-tRNA(Ala) deacylase</fullName>
        <ecNumber evidence="4">3.1.1.-</ecNumber>
    </alternativeName>
</protein>
<name>A0A1I0ARW2_9FIRM</name>
<dbReference type="RefSeq" id="WP_091350775.1">
    <property type="nucleotide sequence ID" value="NZ_FOIF01000026.1"/>
</dbReference>
<dbReference type="GO" id="GO:0019478">
    <property type="term" value="P:D-amino acid catabolic process"/>
    <property type="evidence" value="ECO:0007669"/>
    <property type="project" value="UniProtKB-UniRule"/>
</dbReference>
<dbReference type="FunFam" id="3.50.80.10:FF:000001">
    <property type="entry name" value="D-aminoacyl-tRNA deacylase"/>
    <property type="match status" value="1"/>
</dbReference>
<dbReference type="GO" id="GO:0106026">
    <property type="term" value="F:Gly-tRNA(Ala) deacylase activity"/>
    <property type="evidence" value="ECO:0007669"/>
    <property type="project" value="UniProtKB-UniRule"/>
</dbReference>
<dbReference type="GO" id="GO:0043908">
    <property type="term" value="F:Ser(Gly)-tRNA(Ala) hydrolase activity"/>
    <property type="evidence" value="ECO:0007669"/>
    <property type="project" value="UniProtKB-UniRule"/>
</dbReference>
<dbReference type="STRING" id="1120990.SAMN03080614_10265"/>
<dbReference type="GO" id="GO:0051500">
    <property type="term" value="F:D-tyrosyl-tRNA(Tyr) deacylase activity"/>
    <property type="evidence" value="ECO:0007669"/>
    <property type="project" value="TreeGrafter"/>
</dbReference>